<dbReference type="InParanoid" id="D8RRF5"/>
<evidence type="ECO:0000256" key="4">
    <source>
        <dbReference type="ARBA" id="ARBA00023242"/>
    </source>
</evidence>
<name>D8RRF5_SELML</name>
<dbReference type="HAMAP" id="MF_03040">
    <property type="entry name" value="USB1"/>
    <property type="match status" value="1"/>
</dbReference>
<evidence type="ECO:0000313" key="8">
    <source>
        <dbReference type="Proteomes" id="UP000001514"/>
    </source>
</evidence>
<dbReference type="AlphaFoldDB" id="D8RRF5"/>
<keyword evidence="2 5" id="KW-0378">Hydrolase</keyword>
<keyword evidence="1 5" id="KW-0540">Nuclease</keyword>
<accession>D8RRF5</accession>
<comment type="subcellular location">
    <subcellularLocation>
        <location evidence="5">Nucleus</location>
    </subcellularLocation>
</comment>
<dbReference type="GO" id="GO:0016829">
    <property type="term" value="F:lyase activity"/>
    <property type="evidence" value="ECO:0007669"/>
    <property type="project" value="UniProtKB-KW"/>
</dbReference>
<keyword evidence="3" id="KW-0456">Lyase</keyword>
<keyword evidence="4 5" id="KW-0539">Nucleus</keyword>
<evidence type="ECO:0000313" key="7">
    <source>
        <dbReference type="EMBL" id="EFJ25389.1"/>
    </source>
</evidence>
<reference evidence="7 8" key="1">
    <citation type="journal article" date="2011" name="Science">
        <title>The Selaginella genome identifies genetic changes associated with the evolution of vascular plants.</title>
        <authorList>
            <person name="Banks J.A."/>
            <person name="Nishiyama T."/>
            <person name="Hasebe M."/>
            <person name="Bowman J.L."/>
            <person name="Gribskov M."/>
            <person name="dePamphilis C."/>
            <person name="Albert V.A."/>
            <person name="Aono N."/>
            <person name="Aoyama T."/>
            <person name="Ambrose B.A."/>
            <person name="Ashton N.W."/>
            <person name="Axtell M.J."/>
            <person name="Barker E."/>
            <person name="Barker M.S."/>
            <person name="Bennetzen J.L."/>
            <person name="Bonawitz N.D."/>
            <person name="Chapple C."/>
            <person name="Cheng C."/>
            <person name="Correa L.G."/>
            <person name="Dacre M."/>
            <person name="DeBarry J."/>
            <person name="Dreyer I."/>
            <person name="Elias M."/>
            <person name="Engstrom E.M."/>
            <person name="Estelle M."/>
            <person name="Feng L."/>
            <person name="Finet C."/>
            <person name="Floyd S.K."/>
            <person name="Frommer W.B."/>
            <person name="Fujita T."/>
            <person name="Gramzow L."/>
            <person name="Gutensohn M."/>
            <person name="Harholt J."/>
            <person name="Hattori M."/>
            <person name="Heyl A."/>
            <person name="Hirai T."/>
            <person name="Hiwatashi Y."/>
            <person name="Ishikawa M."/>
            <person name="Iwata M."/>
            <person name="Karol K.G."/>
            <person name="Koehler B."/>
            <person name="Kolukisaoglu U."/>
            <person name="Kubo M."/>
            <person name="Kurata T."/>
            <person name="Lalonde S."/>
            <person name="Li K."/>
            <person name="Li Y."/>
            <person name="Litt A."/>
            <person name="Lyons E."/>
            <person name="Manning G."/>
            <person name="Maruyama T."/>
            <person name="Michael T.P."/>
            <person name="Mikami K."/>
            <person name="Miyazaki S."/>
            <person name="Morinaga S."/>
            <person name="Murata T."/>
            <person name="Mueller-Roeber B."/>
            <person name="Nelson D.R."/>
            <person name="Obara M."/>
            <person name="Oguri Y."/>
            <person name="Olmstead R.G."/>
            <person name="Onodera N."/>
            <person name="Petersen B.L."/>
            <person name="Pils B."/>
            <person name="Prigge M."/>
            <person name="Rensing S.A."/>
            <person name="Riano-Pachon D.M."/>
            <person name="Roberts A.W."/>
            <person name="Sato Y."/>
            <person name="Scheller H.V."/>
            <person name="Schulz B."/>
            <person name="Schulz C."/>
            <person name="Shakirov E.V."/>
            <person name="Shibagaki N."/>
            <person name="Shinohara N."/>
            <person name="Shippen D.E."/>
            <person name="Soerensen I."/>
            <person name="Sotooka R."/>
            <person name="Sugimoto N."/>
            <person name="Sugita M."/>
            <person name="Sumikawa N."/>
            <person name="Tanurdzic M."/>
            <person name="Theissen G."/>
            <person name="Ulvskov P."/>
            <person name="Wakazuki S."/>
            <person name="Weng J.K."/>
            <person name="Willats W.W."/>
            <person name="Wipf D."/>
            <person name="Wolf P.G."/>
            <person name="Yang L."/>
            <person name="Zimmer A.D."/>
            <person name="Zhu Q."/>
            <person name="Mitros T."/>
            <person name="Hellsten U."/>
            <person name="Loque D."/>
            <person name="Otillar R."/>
            <person name="Salamov A."/>
            <person name="Schmutz J."/>
            <person name="Shapiro H."/>
            <person name="Lindquist E."/>
            <person name="Lucas S."/>
            <person name="Rokhsar D."/>
            <person name="Grigoriev I.V."/>
        </authorList>
    </citation>
    <scope>NUCLEOTIDE SEQUENCE [LARGE SCALE GENOMIC DNA]</scope>
</reference>
<dbReference type="Pfam" id="PF09749">
    <property type="entry name" value="HVSL"/>
    <property type="match status" value="1"/>
</dbReference>
<dbReference type="Proteomes" id="UP000001514">
    <property type="component" value="Unassembled WGS sequence"/>
</dbReference>
<dbReference type="EMBL" id="GL377587">
    <property type="protein sequence ID" value="EFJ25389.1"/>
    <property type="molecule type" value="Genomic_DNA"/>
</dbReference>
<comment type="function">
    <text evidence="5">Phosphodiesterase responsible for the U6 snRNA 3' end processing. Acts as an exoribonuclease (RNase) responsible for trimming the poly(U) tract of the last nucleotides in the pre-U6 snRNA molecule, leading to the formation of mature U6 snRNA.</text>
</comment>
<proteinExistence type="inferred from homology"/>
<sequence length="303" mass="34100">MEEIQMFYNTSPSGSDTDDSRFSTASSPPKRKQKVRTKARYSIYNLNPLPPPPSELDQIPDALIPPSHAGRKRTFPHVEGNFPSYVNIPVPVTLGARNVLESLLGKASSMMPQLRGMDDDIVVSFKRRDTTSRSNADSGIQLAKEFHISLSRTVPIRVHQIDTLIPLLRHKFESQKRFWIEFGRWEIYLNDDRSRTFLGLEVVSGGLSDIRRQIALVTEAYKLHGLPPFYDTPRPHISLAWALGDVSSDAQRVADELNELCGNSMDYGTGIVNVLWSFLFGRVDCKVGQQLYPIWVASTASHT</sequence>
<dbReference type="OrthoDB" id="49151at2759"/>
<dbReference type="GO" id="GO:1990838">
    <property type="term" value="F:poly(U)-specific exoribonuclease activity, producing 3' uridine cyclic phosphate ends"/>
    <property type="evidence" value="ECO:0007669"/>
    <property type="project" value="UniProtKB-UniRule"/>
</dbReference>
<dbReference type="STRING" id="88036.D8RRF5"/>
<gene>
    <name evidence="7" type="ORF">SELMODRAFT_414038</name>
</gene>
<dbReference type="GO" id="GO:0000175">
    <property type="term" value="F:3'-5'-RNA exonuclease activity"/>
    <property type="evidence" value="ECO:0000318"/>
    <property type="project" value="GO_Central"/>
</dbReference>
<feature type="region of interest" description="Disordered" evidence="6">
    <location>
        <begin position="1"/>
        <end position="39"/>
    </location>
</feature>
<organism evidence="8">
    <name type="scientific">Selaginella moellendorffii</name>
    <name type="common">Spikemoss</name>
    <dbReference type="NCBI Taxonomy" id="88036"/>
    <lineage>
        <taxon>Eukaryota</taxon>
        <taxon>Viridiplantae</taxon>
        <taxon>Streptophyta</taxon>
        <taxon>Embryophyta</taxon>
        <taxon>Tracheophyta</taxon>
        <taxon>Lycopodiopsida</taxon>
        <taxon>Selaginellales</taxon>
        <taxon>Selaginellaceae</taxon>
        <taxon>Selaginella</taxon>
    </lineage>
</organism>
<dbReference type="FunCoup" id="D8RRF5">
    <property type="interactions" value="2322"/>
</dbReference>
<dbReference type="eggNOG" id="KOG3102">
    <property type="taxonomic scope" value="Eukaryota"/>
</dbReference>
<dbReference type="PANTHER" id="PTHR13522:SF3">
    <property type="entry name" value="U6 SNRNA PHOSPHODIESTERASE 1"/>
    <property type="match status" value="1"/>
</dbReference>
<feature type="active site" description="Proton donor/acceptor" evidence="5">
    <location>
        <position position="236"/>
    </location>
</feature>
<dbReference type="OMA" id="REEKSAC"/>
<dbReference type="GO" id="GO:0034477">
    <property type="term" value="P:U6 snRNA 3'-end processing"/>
    <property type="evidence" value="ECO:0000318"/>
    <property type="project" value="GO_Central"/>
</dbReference>
<comment type="similarity">
    <text evidence="5">Belongs to the 2H phosphoesterase superfamily. USB1 family.</text>
</comment>
<evidence type="ECO:0000256" key="2">
    <source>
        <dbReference type="ARBA" id="ARBA00022801"/>
    </source>
</evidence>
<keyword evidence="8" id="KW-1185">Reference proteome</keyword>
<protein>
    <recommendedName>
        <fullName evidence="5">U6 snRNA phosphodiesterase</fullName>
        <ecNumber evidence="5">3.1.4.-</ecNumber>
    </recommendedName>
</protein>
<evidence type="ECO:0000256" key="6">
    <source>
        <dbReference type="SAM" id="MobiDB-lite"/>
    </source>
</evidence>
<dbReference type="Gene3D" id="3.90.1140.10">
    <property type="entry name" value="Cyclic phosphodiesterase"/>
    <property type="match status" value="1"/>
</dbReference>
<dbReference type="PANTHER" id="PTHR13522">
    <property type="entry name" value="U6 SNRNA PHOSPHODIESTERASE 1"/>
    <property type="match status" value="1"/>
</dbReference>
<feature type="active site" description="Proton donor/acceptor" evidence="5">
    <location>
        <position position="147"/>
    </location>
</feature>
<dbReference type="KEGG" id="smo:SELMODRAFT_414038"/>
<dbReference type="InterPro" id="IPR027521">
    <property type="entry name" value="Usb1"/>
</dbReference>
<evidence type="ECO:0000256" key="3">
    <source>
        <dbReference type="ARBA" id="ARBA00023239"/>
    </source>
</evidence>
<feature type="compositionally biased region" description="Basic residues" evidence="6">
    <location>
        <begin position="29"/>
        <end position="39"/>
    </location>
</feature>
<evidence type="ECO:0000256" key="5">
    <source>
        <dbReference type="HAMAP-Rule" id="MF_03040"/>
    </source>
</evidence>
<dbReference type="Gramene" id="EFJ25389">
    <property type="protein sequence ID" value="EFJ25389"/>
    <property type="gene ID" value="SELMODRAFT_414038"/>
</dbReference>
<evidence type="ECO:0000256" key="1">
    <source>
        <dbReference type="ARBA" id="ARBA00022722"/>
    </source>
</evidence>
<dbReference type="GO" id="GO:0005634">
    <property type="term" value="C:nucleus"/>
    <property type="evidence" value="ECO:0000318"/>
    <property type="project" value="GO_Central"/>
</dbReference>
<dbReference type="EC" id="3.1.4.-" evidence="5"/>
<dbReference type="HOGENOM" id="CLU_057212_0_0_1"/>